<protein>
    <submittedName>
        <fullName evidence="1">Uncharacterized protein</fullName>
    </submittedName>
</protein>
<gene>
    <name evidence="1" type="ORF">QNI19_08650</name>
</gene>
<dbReference type="Proteomes" id="UP001228581">
    <property type="component" value="Unassembled WGS sequence"/>
</dbReference>
<evidence type="ECO:0000313" key="1">
    <source>
        <dbReference type="EMBL" id="MDJ1492999.1"/>
    </source>
</evidence>
<evidence type="ECO:0000313" key="2">
    <source>
        <dbReference type="Proteomes" id="UP001228581"/>
    </source>
</evidence>
<dbReference type="RefSeq" id="WP_313994631.1">
    <property type="nucleotide sequence ID" value="NZ_JASJOT010000004.1"/>
</dbReference>
<reference evidence="1 2" key="1">
    <citation type="submission" date="2023-05" db="EMBL/GenBank/DDBJ databases">
        <authorList>
            <person name="Zhang X."/>
        </authorList>
    </citation>
    <scope>NUCLEOTIDE SEQUENCE [LARGE SCALE GENOMIC DNA]</scope>
    <source>
        <strain evidence="1 2">DM2B3-1</strain>
    </source>
</reference>
<sequence length="42" mass="5101">MRDAWTDHARKSGIYRFPIREFAKQAILITPQSRARYLIYEM</sequence>
<name>A0ABT7CJZ4_9BACT</name>
<comment type="caution">
    <text evidence="1">The sequence shown here is derived from an EMBL/GenBank/DDBJ whole genome shotgun (WGS) entry which is preliminary data.</text>
</comment>
<dbReference type="EMBL" id="JASJOT010000004">
    <property type="protein sequence ID" value="MDJ1492999.1"/>
    <property type="molecule type" value="Genomic_DNA"/>
</dbReference>
<proteinExistence type="predicted"/>
<accession>A0ABT7CJZ4</accession>
<keyword evidence="2" id="KW-1185">Reference proteome</keyword>
<organism evidence="1 2">
    <name type="scientific">Xanthocytophaga flava</name>
    <dbReference type="NCBI Taxonomy" id="3048013"/>
    <lineage>
        <taxon>Bacteria</taxon>
        <taxon>Pseudomonadati</taxon>
        <taxon>Bacteroidota</taxon>
        <taxon>Cytophagia</taxon>
        <taxon>Cytophagales</taxon>
        <taxon>Rhodocytophagaceae</taxon>
        <taxon>Xanthocytophaga</taxon>
    </lineage>
</organism>